<dbReference type="EMBL" id="BBPA01000044">
    <property type="protein sequence ID" value="GAL93699.1"/>
    <property type="molecule type" value="Genomic_DNA"/>
</dbReference>
<dbReference type="InterPro" id="IPR011332">
    <property type="entry name" value="Ribosomal_zn-bd"/>
</dbReference>
<keyword evidence="3 5" id="KW-0687">Ribonucleoprotein</keyword>
<evidence type="ECO:0000256" key="5">
    <source>
        <dbReference type="HAMAP-Rule" id="MF_00340"/>
    </source>
</evidence>
<dbReference type="GeneID" id="66705571"/>
<dbReference type="SUPFAM" id="SSF57829">
    <property type="entry name" value="Zn-binding ribosomal proteins"/>
    <property type="match status" value="1"/>
</dbReference>
<evidence type="ECO:0000256" key="2">
    <source>
        <dbReference type="ARBA" id="ARBA00022980"/>
    </source>
</evidence>
<dbReference type="InterPro" id="IPR002677">
    <property type="entry name" value="Ribosomal_bL32"/>
</dbReference>
<reference evidence="8" key="1">
    <citation type="journal article" date="2015" name="Genome">
        <title>Whole Genome Sequence of the Non-Microcystin-Producing Microcystis aeruginosa Strain NIES-44.</title>
        <authorList>
            <person name="Okano K."/>
            <person name="Miyata N."/>
            <person name="Ozaki Y."/>
        </authorList>
    </citation>
    <scope>NUCLEOTIDE SEQUENCE [LARGE SCALE GENOMIC DNA]</scope>
    <source>
        <strain evidence="8">NIES-44</strain>
    </source>
</reference>
<sequence>MACPKKKTSNAKRDQRRAHWRKQAAREAQKALSLGKSVLSGRSNSFVYPTKEEEEGEDEE</sequence>
<organism evidence="7 8">
    <name type="scientific">Microcystis aeruginosa NIES-44</name>
    <dbReference type="NCBI Taxonomy" id="449439"/>
    <lineage>
        <taxon>Bacteria</taxon>
        <taxon>Bacillati</taxon>
        <taxon>Cyanobacteriota</taxon>
        <taxon>Cyanophyceae</taxon>
        <taxon>Oscillatoriophycideae</taxon>
        <taxon>Chroococcales</taxon>
        <taxon>Microcystaceae</taxon>
        <taxon>Microcystis</taxon>
    </lineage>
</organism>
<dbReference type="HAMAP" id="MF_00340">
    <property type="entry name" value="Ribosomal_bL32"/>
    <property type="match status" value="1"/>
</dbReference>
<comment type="caution">
    <text evidence="7">The sequence shown here is derived from an EMBL/GenBank/DDBJ whole genome shotgun (WGS) entry which is preliminary data.</text>
</comment>
<dbReference type="Gene3D" id="1.20.5.640">
    <property type="entry name" value="Single helix bin"/>
    <property type="match status" value="1"/>
</dbReference>
<evidence type="ECO:0000256" key="6">
    <source>
        <dbReference type="SAM" id="MobiDB-lite"/>
    </source>
</evidence>
<dbReference type="Pfam" id="PF01783">
    <property type="entry name" value="Ribosomal_L32p"/>
    <property type="match status" value="1"/>
</dbReference>
<dbReference type="InterPro" id="IPR044958">
    <property type="entry name" value="Ribosomal_bL32_plant/cyanobact"/>
</dbReference>
<accession>A0A0A1VVS6</accession>
<evidence type="ECO:0000256" key="4">
    <source>
        <dbReference type="ARBA" id="ARBA00035178"/>
    </source>
</evidence>
<dbReference type="PANTHER" id="PTHR36083">
    <property type="entry name" value="50S RIBOSOMAL PROTEIN L32, CHLOROPLASTIC"/>
    <property type="match status" value="1"/>
</dbReference>
<proteinExistence type="inferred from homology"/>
<dbReference type="PANTHER" id="PTHR36083:SF1">
    <property type="entry name" value="LARGE RIBOSOMAL SUBUNIT PROTEIN BL32C"/>
    <property type="match status" value="1"/>
</dbReference>
<feature type="compositionally biased region" description="Basic residues" evidence="6">
    <location>
        <begin position="1"/>
        <end position="23"/>
    </location>
</feature>
<gene>
    <name evidence="5" type="primary">rpmF</name>
    <name evidence="5" type="synonym">rpl32</name>
    <name evidence="7" type="ORF">N44_03451</name>
</gene>
<dbReference type="Proteomes" id="UP000030321">
    <property type="component" value="Unassembled WGS sequence"/>
</dbReference>
<dbReference type="GO" id="GO:0003735">
    <property type="term" value="F:structural constituent of ribosome"/>
    <property type="evidence" value="ECO:0007669"/>
    <property type="project" value="InterPro"/>
</dbReference>
<comment type="similarity">
    <text evidence="1 5">Belongs to the bacterial ribosomal protein bL32 family.</text>
</comment>
<feature type="region of interest" description="Disordered" evidence="6">
    <location>
        <begin position="1"/>
        <end position="60"/>
    </location>
</feature>
<evidence type="ECO:0000313" key="7">
    <source>
        <dbReference type="EMBL" id="GAL93699.1"/>
    </source>
</evidence>
<dbReference type="GO" id="GO:0015934">
    <property type="term" value="C:large ribosomal subunit"/>
    <property type="evidence" value="ECO:0007669"/>
    <property type="project" value="InterPro"/>
</dbReference>
<evidence type="ECO:0000313" key="8">
    <source>
        <dbReference type="Proteomes" id="UP000030321"/>
    </source>
</evidence>
<name>A0A0A1VVS6_MICAE</name>
<evidence type="ECO:0000256" key="3">
    <source>
        <dbReference type="ARBA" id="ARBA00023274"/>
    </source>
</evidence>
<evidence type="ECO:0000256" key="1">
    <source>
        <dbReference type="ARBA" id="ARBA00008560"/>
    </source>
</evidence>
<dbReference type="NCBIfam" id="TIGR01031">
    <property type="entry name" value="rpmF_bact"/>
    <property type="match status" value="1"/>
</dbReference>
<dbReference type="RefSeq" id="WP_002742494.1">
    <property type="nucleotide sequence ID" value="NZ_BBPA01000044.1"/>
</dbReference>
<dbReference type="GO" id="GO:0006412">
    <property type="term" value="P:translation"/>
    <property type="evidence" value="ECO:0007669"/>
    <property type="project" value="UniProtKB-UniRule"/>
</dbReference>
<keyword evidence="2 5" id="KW-0689">Ribosomal protein</keyword>
<dbReference type="AlphaFoldDB" id="A0A0A1VVS6"/>
<dbReference type="SMR" id="A0A0A1VVS6"/>
<protein>
    <recommendedName>
        <fullName evidence="4 5">Large ribosomal subunit protein bL32</fullName>
    </recommendedName>
</protein>